<feature type="region of interest" description="Disordered" evidence="1">
    <location>
        <begin position="1"/>
        <end position="27"/>
    </location>
</feature>
<evidence type="ECO:0000313" key="3">
    <source>
        <dbReference type="EMBL" id="KAJ4191598.1"/>
    </source>
</evidence>
<comment type="caution">
    <text evidence="3">The sequence shown here is derived from an EMBL/GenBank/DDBJ whole genome shotgun (WGS) entry which is preliminary data.</text>
</comment>
<feature type="region of interest" description="Disordered" evidence="1">
    <location>
        <begin position="44"/>
        <end position="80"/>
    </location>
</feature>
<name>A0A9W8R989_9HYPO</name>
<accession>A0A9W8R989</accession>
<evidence type="ECO:0000259" key="2">
    <source>
        <dbReference type="Pfam" id="PF25545"/>
    </source>
</evidence>
<reference evidence="3" key="1">
    <citation type="submission" date="2022-09" db="EMBL/GenBank/DDBJ databases">
        <title>Fusarium specimens isolated from Avocado Roots.</title>
        <authorList>
            <person name="Stajich J."/>
            <person name="Roper C."/>
            <person name="Heimlech-Rivalta G."/>
        </authorList>
    </citation>
    <scope>NUCLEOTIDE SEQUENCE</scope>
    <source>
        <strain evidence="3">A02</strain>
    </source>
</reference>
<evidence type="ECO:0000256" key="1">
    <source>
        <dbReference type="SAM" id="MobiDB-lite"/>
    </source>
</evidence>
<proteinExistence type="predicted"/>
<dbReference type="PANTHER" id="PTHR42470">
    <property type="entry name" value="VAST DOMAIN-CONTAINING PROTEIN"/>
    <property type="match status" value="1"/>
</dbReference>
<dbReference type="EMBL" id="JAOQAV010000009">
    <property type="protein sequence ID" value="KAJ4191598.1"/>
    <property type="molecule type" value="Genomic_DNA"/>
</dbReference>
<organism evidence="3 4">
    <name type="scientific">Fusarium falciforme</name>
    <dbReference type="NCBI Taxonomy" id="195108"/>
    <lineage>
        <taxon>Eukaryota</taxon>
        <taxon>Fungi</taxon>
        <taxon>Dikarya</taxon>
        <taxon>Ascomycota</taxon>
        <taxon>Pezizomycotina</taxon>
        <taxon>Sordariomycetes</taxon>
        <taxon>Hypocreomycetidae</taxon>
        <taxon>Hypocreales</taxon>
        <taxon>Nectriaceae</taxon>
        <taxon>Fusarium</taxon>
        <taxon>Fusarium solani species complex</taxon>
    </lineage>
</organism>
<dbReference type="PANTHER" id="PTHR42470:SF1">
    <property type="entry name" value="VAST DOMAIN-CONTAINING PROTEIN"/>
    <property type="match status" value="1"/>
</dbReference>
<gene>
    <name evidence="3" type="ORF">NW755_004783</name>
</gene>
<evidence type="ECO:0000313" key="4">
    <source>
        <dbReference type="Proteomes" id="UP001152087"/>
    </source>
</evidence>
<dbReference type="Proteomes" id="UP001152087">
    <property type="component" value="Unassembled WGS sequence"/>
</dbReference>
<feature type="domain" description="DUF7924" evidence="2">
    <location>
        <begin position="183"/>
        <end position="352"/>
    </location>
</feature>
<keyword evidence="4" id="KW-1185">Reference proteome</keyword>
<sequence>MSSRPQGGGPYGRQRYHGPIKGDESVDESEECLRLVCYEGGASNDERTPSLFGDNRHSRSRGQPSNHLGGMTPQGHSGLGRYHDRDLLHQHNIQYLSLYGTNHVRQSVKNISEAVIRQHREVPGVTPEGIRNDPELHRLEEVGTLSMVEGYFIPLLSPPADSCVHCAKKQALYSGVVPHVKSLEAPRPPTPTMLYGYSLGMFGAAEREQSAGSVLVEAEATRSCLLYPFLTIDMQGDGPISTGSLWAASNTCLASSAACVALVNKLEYRVRQVPALFTRVAPELNNVAFGIAMSGTEARLFVTYQMDEGKYGMYKAKSFLLQDPDDHIRFRKCVLNIIDWGQKRLVKIREALTYLRLHGANQGMMPDFMYRDDDYRHGEI</sequence>
<dbReference type="AlphaFoldDB" id="A0A9W8R989"/>
<dbReference type="Pfam" id="PF25545">
    <property type="entry name" value="DUF7924"/>
    <property type="match status" value="1"/>
</dbReference>
<feature type="compositionally biased region" description="Gly residues" evidence="1">
    <location>
        <begin position="1"/>
        <end position="11"/>
    </location>
</feature>
<protein>
    <recommendedName>
        <fullName evidence="2">DUF7924 domain-containing protein</fullName>
    </recommendedName>
</protein>
<dbReference type="InterPro" id="IPR057684">
    <property type="entry name" value="DUF7924"/>
</dbReference>